<evidence type="ECO:0000256" key="3">
    <source>
        <dbReference type="ARBA" id="ARBA00023163"/>
    </source>
</evidence>
<keyword evidence="2" id="KW-0238">DNA-binding</keyword>
<keyword evidence="6" id="KW-1185">Reference proteome</keyword>
<organism evidence="5 6">
    <name type="scientific">Acidihalobacter aeolianus</name>
    <dbReference type="NCBI Taxonomy" id="2792603"/>
    <lineage>
        <taxon>Bacteria</taxon>
        <taxon>Pseudomonadati</taxon>
        <taxon>Pseudomonadota</taxon>
        <taxon>Gammaproteobacteria</taxon>
        <taxon>Chromatiales</taxon>
        <taxon>Ectothiorhodospiraceae</taxon>
        <taxon>Acidihalobacter</taxon>
    </lineage>
</organism>
<dbReference type="InterPro" id="IPR000551">
    <property type="entry name" value="MerR-type_HTH_dom"/>
</dbReference>
<dbReference type="AlphaFoldDB" id="A0A1D8K440"/>
<dbReference type="GO" id="GO:0003677">
    <property type="term" value="F:DNA binding"/>
    <property type="evidence" value="ECO:0007669"/>
    <property type="project" value="UniProtKB-KW"/>
</dbReference>
<dbReference type="SUPFAM" id="SSF46955">
    <property type="entry name" value="Putative DNA-binding domain"/>
    <property type="match status" value="1"/>
</dbReference>
<dbReference type="KEGG" id="aaeo:BJI67_00395"/>
<reference evidence="5 6" key="1">
    <citation type="submission" date="2016-09" db="EMBL/GenBank/DDBJ databases">
        <title>Acidihalobacter prosperus V6 (DSM14174).</title>
        <authorList>
            <person name="Khaleque H.N."/>
            <person name="Ramsay J.P."/>
            <person name="Murphy R.J.T."/>
            <person name="Kaksonen A.H."/>
            <person name="Boxall N.J."/>
            <person name="Watkin E.L.J."/>
        </authorList>
    </citation>
    <scope>NUCLEOTIDE SEQUENCE [LARGE SCALE GENOMIC DNA]</scope>
    <source>
        <strain evidence="5 6">V6</strain>
    </source>
</reference>
<name>A0A1D8K440_9GAMM</name>
<evidence type="ECO:0000313" key="5">
    <source>
        <dbReference type="EMBL" id="AOV15720.1"/>
    </source>
</evidence>
<evidence type="ECO:0000256" key="1">
    <source>
        <dbReference type="ARBA" id="ARBA00023015"/>
    </source>
</evidence>
<keyword evidence="3" id="KW-0804">Transcription</keyword>
<dbReference type="EMBL" id="CP017448">
    <property type="protein sequence ID" value="AOV15720.1"/>
    <property type="molecule type" value="Genomic_DNA"/>
</dbReference>
<dbReference type="PANTHER" id="PTHR30204:SF92">
    <property type="entry name" value="HTH-TYPE TRANSCRIPTIONAL REGULATOR ZNTR"/>
    <property type="match status" value="1"/>
</dbReference>
<evidence type="ECO:0000256" key="2">
    <source>
        <dbReference type="ARBA" id="ARBA00023125"/>
    </source>
</evidence>
<accession>A0A1D8K440</accession>
<dbReference type="InterPro" id="IPR009061">
    <property type="entry name" value="DNA-bd_dom_put_sf"/>
</dbReference>
<dbReference type="InterPro" id="IPR047057">
    <property type="entry name" value="MerR_fam"/>
</dbReference>
<dbReference type="SMART" id="SM00422">
    <property type="entry name" value="HTH_MERR"/>
    <property type="match status" value="1"/>
</dbReference>
<dbReference type="Gene3D" id="1.10.1660.10">
    <property type="match status" value="1"/>
</dbReference>
<dbReference type="GO" id="GO:0003700">
    <property type="term" value="F:DNA-binding transcription factor activity"/>
    <property type="evidence" value="ECO:0007669"/>
    <property type="project" value="InterPro"/>
</dbReference>
<dbReference type="Pfam" id="PF09278">
    <property type="entry name" value="MerR-DNA-bind"/>
    <property type="match status" value="1"/>
</dbReference>
<evidence type="ECO:0000313" key="6">
    <source>
        <dbReference type="Proteomes" id="UP000095342"/>
    </source>
</evidence>
<dbReference type="Pfam" id="PF00376">
    <property type="entry name" value="MerR"/>
    <property type="match status" value="1"/>
</dbReference>
<evidence type="ECO:0000259" key="4">
    <source>
        <dbReference type="PROSITE" id="PS50937"/>
    </source>
</evidence>
<sequence length="144" mass="16085">MLSMERDMNTPLTIGALARREGVTAEALRYYERLGLIESSRRTASNYRLYDGEARRRLRFVRRAQELGFSLTQIGEMLSLHARPEADMSEVKVLAESKIADISAKINDLQRMKSGLEALTAHCPGHGLIAGCPILNALLKEDPE</sequence>
<gene>
    <name evidence="5" type="ORF">BJI67_00395</name>
</gene>
<proteinExistence type="predicted"/>
<dbReference type="Proteomes" id="UP000095342">
    <property type="component" value="Chromosome"/>
</dbReference>
<dbReference type="InterPro" id="IPR015358">
    <property type="entry name" value="Tscrpt_reg_MerR_DNA-bd"/>
</dbReference>
<keyword evidence="1" id="KW-0805">Transcription regulation</keyword>
<protein>
    <submittedName>
        <fullName evidence="5">Heavy metal-responsive transcriptional regulator</fullName>
    </submittedName>
</protein>
<feature type="domain" description="HTH merR-type" evidence="4">
    <location>
        <begin position="11"/>
        <end position="80"/>
    </location>
</feature>
<dbReference type="PANTHER" id="PTHR30204">
    <property type="entry name" value="REDOX-CYCLING DRUG-SENSING TRANSCRIPTIONAL ACTIVATOR SOXR"/>
    <property type="match status" value="1"/>
</dbReference>
<dbReference type="PRINTS" id="PR00040">
    <property type="entry name" value="HTHMERR"/>
</dbReference>
<dbReference type="PROSITE" id="PS50937">
    <property type="entry name" value="HTH_MERR_2"/>
    <property type="match status" value="1"/>
</dbReference>